<evidence type="ECO:0000259" key="1">
    <source>
        <dbReference type="Pfam" id="PF25568"/>
    </source>
</evidence>
<proteinExistence type="predicted"/>
<dbReference type="PANTHER" id="PTHR23070">
    <property type="entry name" value="BCS1 AAA-TYPE ATPASE"/>
    <property type="match status" value="1"/>
</dbReference>
<organism evidence="2">
    <name type="scientific">Noccaea caerulescens</name>
    <name type="common">Alpine penny-cress</name>
    <name type="synonym">Thlaspi caerulescens</name>
    <dbReference type="NCBI Taxonomy" id="107243"/>
    <lineage>
        <taxon>Eukaryota</taxon>
        <taxon>Viridiplantae</taxon>
        <taxon>Streptophyta</taxon>
        <taxon>Embryophyta</taxon>
        <taxon>Tracheophyta</taxon>
        <taxon>Spermatophyta</taxon>
        <taxon>Magnoliopsida</taxon>
        <taxon>eudicotyledons</taxon>
        <taxon>Gunneridae</taxon>
        <taxon>Pentapetalae</taxon>
        <taxon>rosids</taxon>
        <taxon>malvids</taxon>
        <taxon>Brassicales</taxon>
        <taxon>Brassicaceae</taxon>
        <taxon>Coluteocarpeae</taxon>
        <taxon>Noccaea</taxon>
    </lineage>
</organism>
<dbReference type="InterPro" id="IPR050747">
    <property type="entry name" value="Mitochondrial_chaperone_BCS1"/>
</dbReference>
<feature type="domain" description="AAA+ ATPase At3g28540-like C-terminal" evidence="1">
    <location>
        <begin position="12"/>
        <end position="80"/>
    </location>
</feature>
<dbReference type="InterPro" id="IPR058017">
    <property type="entry name" value="At3g28540-like_C"/>
</dbReference>
<dbReference type="Pfam" id="PF25568">
    <property type="entry name" value="AAA_lid_At3g28540"/>
    <property type="match status" value="1"/>
</dbReference>
<accession>A0A1J3JSJ2</accession>
<dbReference type="EMBL" id="GEVM01010569">
    <property type="protein sequence ID" value="JAU95369.1"/>
    <property type="molecule type" value="Transcribed_RNA"/>
</dbReference>
<reference evidence="2" key="1">
    <citation type="submission" date="2016-07" db="EMBL/GenBank/DDBJ databases">
        <title>De novo transcriptome assembly of four accessions of the metal hyperaccumulator plant Noccaea caerulescens.</title>
        <authorList>
            <person name="Blande D."/>
            <person name="Halimaa P."/>
            <person name="Tervahauta A.I."/>
            <person name="Aarts M.G."/>
            <person name="Karenlampi S.O."/>
        </authorList>
    </citation>
    <scope>NUCLEOTIDE SEQUENCE</scope>
</reference>
<dbReference type="Gene3D" id="6.10.280.40">
    <property type="match status" value="1"/>
</dbReference>
<sequence length="84" mass="9748">MIHRVIIEMSYCRFEPFKVLAKIYLEMESHGFYGEIKRLVEETNLSPADVTENLMMKSDENDAGICLKVFGYLAEEKEKARKLG</sequence>
<evidence type="ECO:0000313" key="2">
    <source>
        <dbReference type="EMBL" id="JAU95369.1"/>
    </source>
</evidence>
<gene>
    <name evidence="2" type="ORF">MP_TR20170_c0_g1_i1_g.57495</name>
</gene>
<dbReference type="AlphaFoldDB" id="A0A1J3JSJ2"/>
<name>A0A1J3JSJ2_NOCCA</name>
<protein>
    <recommendedName>
        <fullName evidence="1">AAA+ ATPase At3g28540-like C-terminal domain-containing protein</fullName>
    </recommendedName>
</protein>